<dbReference type="EMBL" id="JAPFCC010000001">
    <property type="protein sequence ID" value="MCW7555521.1"/>
    <property type="molecule type" value="Genomic_DNA"/>
</dbReference>
<proteinExistence type="predicted"/>
<reference evidence="2 3" key="1">
    <citation type="submission" date="2022-10" db="EMBL/GenBank/DDBJ databases">
        <title>High-quality genome sequences of two octocoral-associated bacteria, Endozoicomonas euniceicola EF212 and Endozoicomonas gorgoniicola PS125.</title>
        <authorList>
            <person name="Chiou Y.-J."/>
            <person name="Chen Y.-H."/>
        </authorList>
    </citation>
    <scope>NUCLEOTIDE SEQUENCE [LARGE SCALE GENOMIC DNA]</scope>
    <source>
        <strain evidence="2 3">PS125</strain>
    </source>
</reference>
<sequence length="367" mass="40541">MPLFQDIADWAGDIKARTQRPLLELQQELKQQQLNDALDNVLALDAQRRQAKNPQIPLRPQTWNSGDELKLAQQMALAGLNKKEMMLGDLAQDKRDSFRIAKNGLGDNAYAQGNLANGLDISPVRHSGGLTYNRFGRDSTEAILHFTDKLKGEGLEALAKGKQEEMRNQVLADFLTNGNVPGLMKVDAANNKSLFKPERVKVEGADGNATYYNATPNLNGGIDYTPAQDNNGQPLRIAASESATSLEKNIELMKDYGYSGGEALQILTSTRRKTSSQLWEEFIKQASTSPSTGFGSNPEKVKQFATELFTIARPDESIPSMVDKINQGGSASQHQGVQSEDSTEEPLETRTVNGVTYYRDKNGWYRK</sequence>
<name>A0ABT3N1L4_9GAMM</name>
<protein>
    <submittedName>
        <fullName evidence="2">Uncharacterized protein</fullName>
    </submittedName>
</protein>
<evidence type="ECO:0000256" key="1">
    <source>
        <dbReference type="SAM" id="MobiDB-lite"/>
    </source>
</evidence>
<comment type="caution">
    <text evidence="2">The sequence shown here is derived from an EMBL/GenBank/DDBJ whole genome shotgun (WGS) entry which is preliminary data.</text>
</comment>
<dbReference type="RefSeq" id="WP_262565273.1">
    <property type="nucleotide sequence ID" value="NZ_JAPFCC010000001.1"/>
</dbReference>
<accession>A0ABT3N1L4</accession>
<keyword evidence="3" id="KW-1185">Reference proteome</keyword>
<organism evidence="2 3">
    <name type="scientific">Endozoicomonas gorgoniicola</name>
    <dbReference type="NCBI Taxonomy" id="1234144"/>
    <lineage>
        <taxon>Bacteria</taxon>
        <taxon>Pseudomonadati</taxon>
        <taxon>Pseudomonadota</taxon>
        <taxon>Gammaproteobacteria</taxon>
        <taxon>Oceanospirillales</taxon>
        <taxon>Endozoicomonadaceae</taxon>
        <taxon>Endozoicomonas</taxon>
    </lineage>
</organism>
<gene>
    <name evidence="2" type="ORF">NX722_23440</name>
</gene>
<feature type="region of interest" description="Disordered" evidence="1">
    <location>
        <begin position="320"/>
        <end position="352"/>
    </location>
</feature>
<evidence type="ECO:0000313" key="2">
    <source>
        <dbReference type="EMBL" id="MCW7555521.1"/>
    </source>
</evidence>
<evidence type="ECO:0000313" key="3">
    <source>
        <dbReference type="Proteomes" id="UP001209854"/>
    </source>
</evidence>
<dbReference type="Proteomes" id="UP001209854">
    <property type="component" value="Unassembled WGS sequence"/>
</dbReference>
<feature type="compositionally biased region" description="Polar residues" evidence="1">
    <location>
        <begin position="327"/>
        <end position="340"/>
    </location>
</feature>